<evidence type="ECO:0000313" key="2">
    <source>
        <dbReference type="Proteomes" id="UP000278078"/>
    </source>
</evidence>
<accession>A0A448BXM1</accession>
<gene>
    <name evidence="1" type="ORF">NCTC10783_06021</name>
</gene>
<dbReference type="Proteomes" id="UP000278078">
    <property type="component" value="Chromosome"/>
</dbReference>
<sequence>MFKTPLSAEVETSGFDVDYRNWRVCVHDSAPWFHAVMATMTEDGVRRRPLMIDDEMTFERVLRELEADQHLEHIQAVLPPRMTGAIEWTMEPLLRLAVGESRWGRLAYVYQLANGKTHLHRAADDETEHDLADLREIYIASAPAEAVFN</sequence>
<evidence type="ECO:0000313" key="1">
    <source>
        <dbReference type="EMBL" id="VEE50057.1"/>
    </source>
</evidence>
<dbReference type="AlphaFoldDB" id="A0A448BXM1"/>
<proteinExistence type="predicted"/>
<reference evidence="1 2" key="1">
    <citation type="submission" date="2018-12" db="EMBL/GenBank/DDBJ databases">
        <authorList>
            <consortium name="Pathogen Informatics"/>
        </authorList>
    </citation>
    <scope>NUCLEOTIDE SEQUENCE [LARGE SCALE GENOMIC DNA]</scope>
    <source>
        <strain evidence="1 2">NCTC10783</strain>
    </source>
</reference>
<organism evidence="1 2">
    <name type="scientific">Pseudomonas fluorescens</name>
    <dbReference type="NCBI Taxonomy" id="294"/>
    <lineage>
        <taxon>Bacteria</taxon>
        <taxon>Pseudomonadati</taxon>
        <taxon>Pseudomonadota</taxon>
        <taxon>Gammaproteobacteria</taxon>
        <taxon>Pseudomonadales</taxon>
        <taxon>Pseudomonadaceae</taxon>
        <taxon>Pseudomonas</taxon>
    </lineage>
</organism>
<name>A0A448BXM1_PSEFL</name>
<protein>
    <submittedName>
        <fullName evidence="1">Uncharacterized protein</fullName>
    </submittedName>
</protein>
<dbReference type="EMBL" id="LR134300">
    <property type="protein sequence ID" value="VEE50057.1"/>
    <property type="molecule type" value="Genomic_DNA"/>
</dbReference>